<dbReference type="GeneID" id="78775092"/>
<dbReference type="CTD" id="78775092"/>
<reference evidence="2 3" key="1">
    <citation type="submission" date="2019-12" db="EMBL/GenBank/DDBJ databases">
        <title>Chromosome-level assembly of the Caenorhabditis remanei genome.</title>
        <authorList>
            <person name="Teterina A.A."/>
            <person name="Willis J.H."/>
            <person name="Phillips P.C."/>
        </authorList>
    </citation>
    <scope>NUCLEOTIDE SEQUENCE [LARGE SCALE GENOMIC DNA]</scope>
    <source>
        <strain evidence="2 3">PX506</strain>
        <tissue evidence="2">Whole organism</tissue>
    </source>
</reference>
<evidence type="ECO:0000313" key="2">
    <source>
        <dbReference type="EMBL" id="KAF1762850.1"/>
    </source>
</evidence>
<dbReference type="KEGG" id="crq:GCK72_011113"/>
<feature type="chain" id="PRO_5025692529" evidence="1">
    <location>
        <begin position="21"/>
        <end position="68"/>
    </location>
</feature>
<dbReference type="RefSeq" id="XP_053587805.1">
    <property type="nucleotide sequence ID" value="XM_053728228.1"/>
</dbReference>
<dbReference type="AlphaFoldDB" id="A0A6A5H4Q9"/>
<keyword evidence="1" id="KW-0732">Signal</keyword>
<gene>
    <name evidence="2" type="ORF">GCK72_011113</name>
</gene>
<accession>A0A6A5H4Q9</accession>
<dbReference type="Proteomes" id="UP000483820">
    <property type="component" value="Chromosome III"/>
</dbReference>
<protein>
    <submittedName>
        <fullName evidence="2">Uncharacterized protein</fullName>
    </submittedName>
</protein>
<name>A0A6A5H4Q9_CAERE</name>
<evidence type="ECO:0000256" key="1">
    <source>
        <dbReference type="SAM" id="SignalP"/>
    </source>
</evidence>
<evidence type="ECO:0000313" key="3">
    <source>
        <dbReference type="Proteomes" id="UP000483820"/>
    </source>
</evidence>
<feature type="signal peptide" evidence="1">
    <location>
        <begin position="1"/>
        <end position="20"/>
    </location>
</feature>
<sequence length="68" mass="7192">MKFLLIFLLTTTVLLPYSTGQWYGSGGIDNLPLYFGHQSGNSLGNSYVGNGLAGVYLFCNGIGCPGRG</sequence>
<organism evidence="2 3">
    <name type="scientific">Caenorhabditis remanei</name>
    <name type="common">Caenorhabditis vulgaris</name>
    <dbReference type="NCBI Taxonomy" id="31234"/>
    <lineage>
        <taxon>Eukaryota</taxon>
        <taxon>Metazoa</taxon>
        <taxon>Ecdysozoa</taxon>
        <taxon>Nematoda</taxon>
        <taxon>Chromadorea</taxon>
        <taxon>Rhabditida</taxon>
        <taxon>Rhabditina</taxon>
        <taxon>Rhabditomorpha</taxon>
        <taxon>Rhabditoidea</taxon>
        <taxon>Rhabditidae</taxon>
        <taxon>Peloderinae</taxon>
        <taxon>Caenorhabditis</taxon>
    </lineage>
</organism>
<proteinExistence type="predicted"/>
<dbReference type="EMBL" id="WUAV01000003">
    <property type="protein sequence ID" value="KAF1762850.1"/>
    <property type="molecule type" value="Genomic_DNA"/>
</dbReference>
<comment type="caution">
    <text evidence="2">The sequence shown here is derived from an EMBL/GenBank/DDBJ whole genome shotgun (WGS) entry which is preliminary data.</text>
</comment>